<sequence>MDSRDPSKRQQTGATLIEVLVSLLVLAFGMLSLSSLMAFAVQMPKLSGYRATAAILASGHVEKIRANRQGFAGGHYATTSSYDGSFNEISAVPCEFPNCTVDSLALMDDAATKRAVRQALPAGGVMTVCDPMPCNGNSMGSLWIMWQEPDTRSLLDPASSDNCPGSVISNYTNPRPRCIYLRFTP</sequence>
<gene>
    <name evidence="2" type="primary">pilV</name>
    <name evidence="2" type="ORF">EZ313_05375</name>
</gene>
<keyword evidence="1" id="KW-0472">Membrane</keyword>
<dbReference type="Pfam" id="PF07963">
    <property type="entry name" value="N_methyl"/>
    <property type="match status" value="1"/>
</dbReference>
<comment type="caution">
    <text evidence="2">The sequence shown here is derived from an EMBL/GenBank/DDBJ whole genome shotgun (WGS) entry which is preliminary data.</text>
</comment>
<keyword evidence="1" id="KW-1133">Transmembrane helix</keyword>
<organism evidence="2 3">
    <name type="scientific">Ramlibacter henchirensis</name>
    <dbReference type="NCBI Taxonomy" id="204072"/>
    <lineage>
        <taxon>Bacteria</taxon>
        <taxon>Pseudomonadati</taxon>
        <taxon>Pseudomonadota</taxon>
        <taxon>Betaproteobacteria</taxon>
        <taxon>Burkholderiales</taxon>
        <taxon>Comamonadaceae</taxon>
        <taxon>Ramlibacter</taxon>
    </lineage>
</organism>
<proteinExistence type="predicted"/>
<evidence type="ECO:0000256" key="1">
    <source>
        <dbReference type="SAM" id="Phobius"/>
    </source>
</evidence>
<dbReference type="RefSeq" id="WP_135262164.1">
    <property type="nucleotide sequence ID" value="NZ_SMLM01000001.1"/>
</dbReference>
<evidence type="ECO:0000313" key="3">
    <source>
        <dbReference type="Proteomes" id="UP000298180"/>
    </source>
</evidence>
<keyword evidence="1" id="KW-0812">Transmembrane</keyword>
<dbReference type="InterPro" id="IPR012902">
    <property type="entry name" value="N_methyl_site"/>
</dbReference>
<reference evidence="2 3" key="1">
    <citation type="submission" date="2019-03" db="EMBL/GenBank/DDBJ databases">
        <title>Ramlibacter henchirensis DSM 14656, whole genome shotgun sequence.</title>
        <authorList>
            <person name="Zhang X."/>
            <person name="Feng G."/>
            <person name="Zhu H."/>
        </authorList>
    </citation>
    <scope>NUCLEOTIDE SEQUENCE [LARGE SCALE GENOMIC DNA]</scope>
    <source>
        <strain evidence="2 3">DSM 14656</strain>
    </source>
</reference>
<evidence type="ECO:0000313" key="2">
    <source>
        <dbReference type="EMBL" id="TFZ06078.1"/>
    </source>
</evidence>
<dbReference type="OrthoDB" id="8902321at2"/>
<dbReference type="EMBL" id="SMLM01000001">
    <property type="protein sequence ID" value="TFZ06078.1"/>
    <property type="molecule type" value="Genomic_DNA"/>
</dbReference>
<keyword evidence="3" id="KW-1185">Reference proteome</keyword>
<protein>
    <submittedName>
        <fullName evidence="2">Type IV pilus modification protein PilV</fullName>
    </submittedName>
</protein>
<dbReference type="InterPro" id="IPR013362">
    <property type="entry name" value="Pilus_4_PilV"/>
</dbReference>
<feature type="transmembrane region" description="Helical" evidence="1">
    <location>
        <begin position="20"/>
        <end position="41"/>
    </location>
</feature>
<dbReference type="NCBIfam" id="TIGR02523">
    <property type="entry name" value="type_IV_pilV"/>
    <property type="match status" value="1"/>
</dbReference>
<dbReference type="AlphaFoldDB" id="A0A4Z0C6S4"/>
<dbReference type="Proteomes" id="UP000298180">
    <property type="component" value="Unassembled WGS sequence"/>
</dbReference>
<name>A0A4Z0C6S4_9BURK</name>
<accession>A0A4Z0C6S4</accession>